<reference evidence="2 3" key="1">
    <citation type="journal article" date="2019" name="Commun. Biol.">
        <title>The bagworm genome reveals a unique fibroin gene that provides high tensile strength.</title>
        <authorList>
            <person name="Kono N."/>
            <person name="Nakamura H."/>
            <person name="Ohtoshi R."/>
            <person name="Tomita M."/>
            <person name="Numata K."/>
            <person name="Arakawa K."/>
        </authorList>
    </citation>
    <scope>NUCLEOTIDE SEQUENCE [LARGE SCALE GENOMIC DNA]</scope>
</reference>
<comment type="caution">
    <text evidence="2">The sequence shown here is derived from an EMBL/GenBank/DDBJ whole genome shotgun (WGS) entry which is preliminary data.</text>
</comment>
<dbReference type="Proteomes" id="UP000299102">
    <property type="component" value="Unassembled WGS sequence"/>
</dbReference>
<keyword evidence="3" id="KW-1185">Reference proteome</keyword>
<feature type="region of interest" description="Disordered" evidence="1">
    <location>
        <begin position="60"/>
        <end position="91"/>
    </location>
</feature>
<accession>A0A4C1UPY2</accession>
<gene>
    <name evidence="2" type="ORF">EVAR_22984_1</name>
</gene>
<evidence type="ECO:0000256" key="1">
    <source>
        <dbReference type="SAM" id="MobiDB-lite"/>
    </source>
</evidence>
<sequence>MILTWNTSLAFNMPTTNHNTESLSDLDAILGDVRVVSESNDISGPHKHFAKLKLRFLLRRKGPPAQTPTRGGSARAREHAGHRPGVPGLSRAMTCRRRRLTCA</sequence>
<organism evidence="2 3">
    <name type="scientific">Eumeta variegata</name>
    <name type="common">Bagworm moth</name>
    <name type="synonym">Eumeta japonica</name>
    <dbReference type="NCBI Taxonomy" id="151549"/>
    <lineage>
        <taxon>Eukaryota</taxon>
        <taxon>Metazoa</taxon>
        <taxon>Ecdysozoa</taxon>
        <taxon>Arthropoda</taxon>
        <taxon>Hexapoda</taxon>
        <taxon>Insecta</taxon>
        <taxon>Pterygota</taxon>
        <taxon>Neoptera</taxon>
        <taxon>Endopterygota</taxon>
        <taxon>Lepidoptera</taxon>
        <taxon>Glossata</taxon>
        <taxon>Ditrysia</taxon>
        <taxon>Tineoidea</taxon>
        <taxon>Psychidae</taxon>
        <taxon>Oiketicinae</taxon>
        <taxon>Eumeta</taxon>
    </lineage>
</organism>
<dbReference type="AlphaFoldDB" id="A0A4C1UPY2"/>
<evidence type="ECO:0000313" key="2">
    <source>
        <dbReference type="EMBL" id="GBP28521.1"/>
    </source>
</evidence>
<evidence type="ECO:0000313" key="3">
    <source>
        <dbReference type="Proteomes" id="UP000299102"/>
    </source>
</evidence>
<dbReference type="EMBL" id="BGZK01000208">
    <property type="protein sequence ID" value="GBP28521.1"/>
    <property type="molecule type" value="Genomic_DNA"/>
</dbReference>
<protein>
    <submittedName>
        <fullName evidence="2">Uncharacterized protein</fullName>
    </submittedName>
</protein>
<name>A0A4C1UPY2_EUMVA</name>
<proteinExistence type="predicted"/>